<evidence type="ECO:0000256" key="3">
    <source>
        <dbReference type="ARBA" id="ARBA00022679"/>
    </source>
</evidence>
<dbReference type="Pfam" id="PF03705">
    <property type="entry name" value="CheR_N"/>
    <property type="match status" value="1"/>
</dbReference>
<protein>
    <recommendedName>
        <fullName evidence="5">Chemotaxis protein methyltransferase</fullName>
        <ecNumber evidence="5">2.1.1.80</ecNumber>
    </recommendedName>
</protein>
<dbReference type="Gene3D" id="1.10.155.10">
    <property type="entry name" value="Chemotaxis receptor methyltransferase CheR, N-terminal domain"/>
    <property type="match status" value="1"/>
</dbReference>
<dbReference type="PANTHER" id="PTHR24422:SF26">
    <property type="entry name" value="CHEMOTAXIS PROTEIN METHYLTRANSFERASE"/>
    <property type="match status" value="1"/>
</dbReference>
<comment type="catalytic activity">
    <reaction evidence="1 5">
        <text>L-glutamyl-[protein] + S-adenosyl-L-methionine = [protein]-L-glutamate 5-O-methyl ester + S-adenosyl-L-homocysteine</text>
        <dbReference type="Rhea" id="RHEA:24452"/>
        <dbReference type="Rhea" id="RHEA-COMP:10208"/>
        <dbReference type="Rhea" id="RHEA-COMP:10311"/>
        <dbReference type="ChEBI" id="CHEBI:29973"/>
        <dbReference type="ChEBI" id="CHEBI:57856"/>
        <dbReference type="ChEBI" id="CHEBI:59789"/>
        <dbReference type="ChEBI" id="CHEBI:82795"/>
        <dbReference type="EC" id="2.1.1.80"/>
    </reaction>
</comment>
<dbReference type="CDD" id="cd02440">
    <property type="entry name" value="AdoMet_MTases"/>
    <property type="match status" value="1"/>
</dbReference>
<dbReference type="PIRSF" id="PIRSF000410">
    <property type="entry name" value="CheR"/>
    <property type="match status" value="1"/>
</dbReference>
<reference evidence="8 9" key="1">
    <citation type="submission" date="2017-09" db="EMBL/GenBank/DDBJ databases">
        <title>Sphingomonas adhaesiva DSM 7418, whole genome shotgun sequence.</title>
        <authorList>
            <person name="Feng G."/>
            <person name="Zhu H."/>
        </authorList>
    </citation>
    <scope>NUCLEOTIDE SEQUENCE [LARGE SCALE GENOMIC DNA]</scope>
    <source>
        <strain evidence="8 9">DSM 7418</strain>
    </source>
</reference>
<evidence type="ECO:0000256" key="1">
    <source>
        <dbReference type="ARBA" id="ARBA00001541"/>
    </source>
</evidence>
<feature type="domain" description="CheR-type methyltransferase" evidence="7">
    <location>
        <begin position="1"/>
        <end position="270"/>
    </location>
</feature>
<dbReference type="SUPFAM" id="SSF47757">
    <property type="entry name" value="Chemotaxis receptor methyltransferase CheR, N-terminal domain"/>
    <property type="match status" value="1"/>
</dbReference>
<dbReference type="InterPro" id="IPR026024">
    <property type="entry name" value="Chemotaxis_MeTrfase_CheR"/>
</dbReference>
<dbReference type="GO" id="GO:0032259">
    <property type="term" value="P:methylation"/>
    <property type="evidence" value="ECO:0007669"/>
    <property type="project" value="UniProtKB-KW"/>
</dbReference>
<feature type="binding site" evidence="6">
    <location>
        <position position="114"/>
    </location>
    <ligand>
        <name>S-adenosyl-L-methionine</name>
        <dbReference type="ChEBI" id="CHEBI:59789"/>
    </ligand>
</feature>
<organism evidence="8 9">
    <name type="scientific">Sphingomonas adhaesiva</name>
    <dbReference type="NCBI Taxonomy" id="28212"/>
    <lineage>
        <taxon>Bacteria</taxon>
        <taxon>Pseudomonadati</taxon>
        <taxon>Pseudomonadota</taxon>
        <taxon>Alphaproteobacteria</taxon>
        <taxon>Sphingomonadales</taxon>
        <taxon>Sphingomonadaceae</taxon>
        <taxon>Sphingomonas</taxon>
    </lineage>
</organism>
<dbReference type="Gene3D" id="3.40.50.150">
    <property type="entry name" value="Vaccinia Virus protein VP39"/>
    <property type="match status" value="1"/>
</dbReference>
<feature type="binding site" evidence="6">
    <location>
        <begin position="216"/>
        <end position="217"/>
    </location>
    <ligand>
        <name>S-adenosyl-L-methionine</name>
        <dbReference type="ChEBI" id="CHEBI:59789"/>
    </ligand>
</feature>
<feature type="binding site" evidence="6">
    <location>
        <position position="140"/>
    </location>
    <ligand>
        <name>S-adenosyl-L-methionine</name>
        <dbReference type="ChEBI" id="CHEBI:59789"/>
    </ligand>
</feature>
<evidence type="ECO:0000256" key="2">
    <source>
        <dbReference type="ARBA" id="ARBA00022603"/>
    </source>
</evidence>
<dbReference type="InterPro" id="IPR000780">
    <property type="entry name" value="CheR_MeTrfase"/>
</dbReference>
<sequence>MQKRDFDRLATYIYDKAGIRLVPAKITMIEGRLRRRVRANGLSSLRDYCSWLFDGGHLEAESEHLLNAVTTNKTDFFREPKHFDYLMGHALPAMQKAGIRRLRVWSAACSTGAEPYTLAMLLDSFATDHRGPEYGILATDLDSEVLKIARRGVFPAAMLDPVPVQLRNRYALKASDPKRSEMRIVPELRSAIGFAQMNLMDARYPVGDPMDIIFCRNVLIYFDKPTQEKVVRRLTDCLRPGGLLFLGHSESIAGFDLPLTTVANTVFQRK</sequence>
<dbReference type="AlphaFoldDB" id="A0A2A4IEI3"/>
<feature type="binding site" evidence="6">
    <location>
        <position position="74"/>
    </location>
    <ligand>
        <name>S-adenosyl-L-methionine</name>
        <dbReference type="ChEBI" id="CHEBI:59789"/>
    </ligand>
</feature>
<proteinExistence type="predicted"/>
<dbReference type="GO" id="GO:0008983">
    <property type="term" value="F:protein-glutamate O-methyltransferase activity"/>
    <property type="evidence" value="ECO:0007669"/>
    <property type="project" value="UniProtKB-EC"/>
</dbReference>
<dbReference type="SMART" id="SM00138">
    <property type="entry name" value="MeTrc"/>
    <property type="match status" value="1"/>
</dbReference>
<dbReference type="InterPro" id="IPR036804">
    <property type="entry name" value="CheR_N_sf"/>
</dbReference>
<keyword evidence="2 5" id="KW-0489">Methyltransferase</keyword>
<feature type="binding site" evidence="6">
    <location>
        <begin position="198"/>
        <end position="199"/>
    </location>
    <ligand>
        <name>S-adenosyl-L-methionine</name>
        <dbReference type="ChEBI" id="CHEBI:59789"/>
    </ligand>
</feature>
<dbReference type="EC" id="2.1.1.80" evidence="5"/>
<dbReference type="InterPro" id="IPR022641">
    <property type="entry name" value="CheR_N"/>
</dbReference>
<evidence type="ECO:0000256" key="5">
    <source>
        <dbReference type="PIRNR" id="PIRNR000410"/>
    </source>
</evidence>
<name>A0A2A4IEI3_9SPHN</name>
<accession>A0A2A4IEI3</accession>
<keyword evidence="9" id="KW-1185">Reference proteome</keyword>
<dbReference type="InterPro" id="IPR022642">
    <property type="entry name" value="CheR_C"/>
</dbReference>
<feature type="binding site" evidence="6">
    <location>
        <position position="72"/>
    </location>
    <ligand>
        <name>S-adenosyl-L-methionine</name>
        <dbReference type="ChEBI" id="CHEBI:59789"/>
    </ligand>
</feature>
<evidence type="ECO:0000256" key="6">
    <source>
        <dbReference type="PIRSR" id="PIRSR000410-1"/>
    </source>
</evidence>
<dbReference type="SUPFAM" id="SSF53335">
    <property type="entry name" value="S-adenosyl-L-methionine-dependent methyltransferases"/>
    <property type="match status" value="1"/>
</dbReference>
<comment type="function">
    <text evidence="5">Methylation of the membrane-bound methyl-accepting chemotaxis proteins (MCP) to form gamma-glutamyl methyl ester residues in MCP.</text>
</comment>
<dbReference type="PANTHER" id="PTHR24422">
    <property type="entry name" value="CHEMOTAXIS PROTEIN METHYLTRANSFERASE"/>
    <property type="match status" value="1"/>
</dbReference>
<dbReference type="PRINTS" id="PR00996">
    <property type="entry name" value="CHERMTFRASE"/>
</dbReference>
<dbReference type="InterPro" id="IPR029063">
    <property type="entry name" value="SAM-dependent_MTases_sf"/>
</dbReference>
<keyword evidence="4 5" id="KW-0949">S-adenosyl-L-methionine</keyword>
<evidence type="ECO:0000313" key="9">
    <source>
        <dbReference type="Proteomes" id="UP000218323"/>
    </source>
</evidence>
<keyword evidence="3 5" id="KW-0808">Transferase</keyword>
<evidence type="ECO:0000256" key="4">
    <source>
        <dbReference type="ARBA" id="ARBA00022691"/>
    </source>
</evidence>
<dbReference type="Pfam" id="PF01739">
    <property type="entry name" value="CheR"/>
    <property type="match status" value="1"/>
</dbReference>
<dbReference type="Proteomes" id="UP000218323">
    <property type="component" value="Unassembled WGS sequence"/>
</dbReference>
<dbReference type="PROSITE" id="PS50123">
    <property type="entry name" value="CHER"/>
    <property type="match status" value="1"/>
</dbReference>
<dbReference type="EMBL" id="NWVC01000001">
    <property type="protein sequence ID" value="PCG16243.1"/>
    <property type="molecule type" value="Genomic_DNA"/>
</dbReference>
<evidence type="ECO:0000313" key="8">
    <source>
        <dbReference type="EMBL" id="PCG16243.1"/>
    </source>
</evidence>
<gene>
    <name evidence="8" type="ORF">COA07_03060</name>
</gene>
<comment type="caution">
    <text evidence="8">The sequence shown here is derived from an EMBL/GenBank/DDBJ whole genome shotgun (WGS) entry which is preliminary data.</text>
</comment>
<dbReference type="InterPro" id="IPR050903">
    <property type="entry name" value="Bact_Chemotaxis_MeTrfase"/>
</dbReference>
<evidence type="ECO:0000259" key="7">
    <source>
        <dbReference type="PROSITE" id="PS50123"/>
    </source>
</evidence>
<feature type="binding site" evidence="6">
    <location>
        <position position="78"/>
    </location>
    <ligand>
        <name>S-adenosyl-L-methionine</name>
        <dbReference type="ChEBI" id="CHEBI:59789"/>
    </ligand>
</feature>